<dbReference type="RefSeq" id="WP_379742893.1">
    <property type="nucleotide sequence ID" value="NZ_JBHSGW010000027.1"/>
</dbReference>
<dbReference type="Pfam" id="PF13455">
    <property type="entry name" value="MUG113"/>
    <property type="match status" value="1"/>
</dbReference>
<protein>
    <submittedName>
        <fullName evidence="2">GIY-YIG nuclease family protein</fullName>
    </submittedName>
</protein>
<comment type="caution">
    <text evidence="2">The sequence shown here is derived from an EMBL/GenBank/DDBJ whole genome shotgun (WGS) entry which is preliminary data.</text>
</comment>
<dbReference type="SMART" id="SM00974">
    <property type="entry name" value="T5orf172"/>
    <property type="match status" value="1"/>
</dbReference>
<organism evidence="2 3">
    <name type="scientific">Flavobacterium ponti</name>
    <dbReference type="NCBI Taxonomy" id="665133"/>
    <lineage>
        <taxon>Bacteria</taxon>
        <taxon>Pseudomonadati</taxon>
        <taxon>Bacteroidota</taxon>
        <taxon>Flavobacteriia</taxon>
        <taxon>Flavobacteriales</taxon>
        <taxon>Flavobacteriaceae</taxon>
        <taxon>Flavobacterium</taxon>
    </lineage>
</organism>
<gene>
    <name evidence="2" type="ORF">ACFO3U_12425</name>
</gene>
<proteinExistence type="predicted"/>
<feature type="domain" description="Bacteriophage T5 Orf172 DNA-binding" evidence="1">
    <location>
        <begin position="208"/>
        <end position="285"/>
    </location>
</feature>
<evidence type="ECO:0000313" key="3">
    <source>
        <dbReference type="Proteomes" id="UP001595885"/>
    </source>
</evidence>
<name>A0ABV9P7A0_9FLAO</name>
<evidence type="ECO:0000259" key="1">
    <source>
        <dbReference type="SMART" id="SM00974"/>
    </source>
</evidence>
<keyword evidence="3" id="KW-1185">Reference proteome</keyword>
<dbReference type="EMBL" id="JBHSGW010000027">
    <property type="protein sequence ID" value="MFC4740800.1"/>
    <property type="molecule type" value="Genomic_DNA"/>
</dbReference>
<sequence length="286" mass="33802">MTNIPISKSDPFTKKFNLEWESLAGNEFYEKVLNGTINMVSTKPDINRLFLTVNHLEGKDYLILRHPSKDYMLDIGDKFYVLFENNEVLEFEIEKKSFHLYNSLNDTYKQVYENRILLYKEDLESLSHNLIKDWRILCSGNRKIEGMRSFGNRHNYENKENLQIALKKLFVDFNKIVNGIENYKPVSKLDFINEVSLTEVCHLYLMNDLSNGYYKIGISNNPEYREKTLQSEKPTIELITSKGFSNRKIASAFESSLHKSYENKRLRGEWFELTEREIAEIKEIMK</sequence>
<reference evidence="3" key="1">
    <citation type="journal article" date="2019" name="Int. J. Syst. Evol. Microbiol.">
        <title>The Global Catalogue of Microorganisms (GCM) 10K type strain sequencing project: providing services to taxonomists for standard genome sequencing and annotation.</title>
        <authorList>
            <consortium name="The Broad Institute Genomics Platform"/>
            <consortium name="The Broad Institute Genome Sequencing Center for Infectious Disease"/>
            <person name="Wu L."/>
            <person name="Ma J."/>
        </authorList>
    </citation>
    <scope>NUCLEOTIDE SEQUENCE [LARGE SCALE GENOMIC DNA]</scope>
    <source>
        <strain evidence="3">CCUG 50349</strain>
    </source>
</reference>
<evidence type="ECO:0000313" key="2">
    <source>
        <dbReference type="EMBL" id="MFC4740800.1"/>
    </source>
</evidence>
<dbReference type="Proteomes" id="UP001595885">
    <property type="component" value="Unassembled WGS sequence"/>
</dbReference>
<dbReference type="InterPro" id="IPR018306">
    <property type="entry name" value="Phage_T5_Orf172_DNA-bd"/>
</dbReference>
<accession>A0ABV9P7A0</accession>